<feature type="compositionally biased region" description="Basic and acidic residues" evidence="2">
    <location>
        <begin position="159"/>
        <end position="173"/>
    </location>
</feature>
<feature type="compositionally biased region" description="Basic and acidic residues" evidence="2">
    <location>
        <begin position="181"/>
        <end position="193"/>
    </location>
</feature>
<evidence type="ECO:0008006" key="4">
    <source>
        <dbReference type="Google" id="ProtNLM"/>
    </source>
</evidence>
<sequence>MDAPITKRLIVSGLTPAISAEDISRRLTTFGTVKAADGFGLPDGVGQPRKFGYVTLETTVGKLSKCMNLLSGSTWKGAKLRFGEAKPDFAERIALENRKAAEEPPKKKRVKRNVGVYGEDMSLVTSQNAAQKSGWKVSSLGRITTPVKMRPSHPLIEPVEVKKPKKTKTDDKGLKKKKRIKDPDSRARRKTIDMTKYGSTHLKGMWLDLEVSGSSRKSPPREFELSSSSSSSRSSESDDEPAAIIPSPSPSLAVPEIVAGPSTVQQSIAPIFPVPVQAPQETVDISQEKSQTLNLLNSLFGQDDDDWIGQESVGSDIDADELVKGDKMLVDDDRVDFEIVPKNAPLKATQHIESDEEEDEDEDARMDIDRKEPEKAVSPPKQPTLKDLFAPREDEGGFSLLGHLDLDIELDEDAPFLAEDPIAQQSHTHETYAPSIPVSQPYQQSQNIQAPLSLNPRQALFFPLSLSEPASVRARQRDVYDIAKDNGWNWRDPAVGFYRTGTEEDIKKRWEESKGDLTRDWKRRSREAGKVNRRKRGGVDDAEL</sequence>
<dbReference type="GO" id="GO:0003723">
    <property type="term" value="F:RNA binding"/>
    <property type="evidence" value="ECO:0007669"/>
    <property type="project" value="UniProtKB-KW"/>
</dbReference>
<dbReference type="InterPro" id="IPR035979">
    <property type="entry name" value="RBD_domain_sf"/>
</dbReference>
<dbReference type="InterPro" id="IPR012677">
    <property type="entry name" value="Nucleotide-bd_a/b_plait_sf"/>
</dbReference>
<proteinExistence type="predicted"/>
<keyword evidence="1" id="KW-0694">RNA-binding</keyword>
<dbReference type="OrthoDB" id="21643at2759"/>
<dbReference type="SUPFAM" id="SSF54928">
    <property type="entry name" value="RNA-binding domain, RBD"/>
    <property type="match status" value="1"/>
</dbReference>
<feature type="region of interest" description="Disordered" evidence="2">
    <location>
        <begin position="346"/>
        <end position="389"/>
    </location>
</feature>
<feature type="region of interest" description="Disordered" evidence="2">
    <location>
        <begin position="511"/>
        <end position="544"/>
    </location>
</feature>
<dbReference type="AlphaFoldDB" id="A0A8H7XUF5"/>
<feature type="compositionally biased region" description="Basic and acidic residues" evidence="2">
    <location>
        <begin position="511"/>
        <end position="530"/>
    </location>
</feature>
<dbReference type="PANTHER" id="PTHR48029">
    <property type="entry name" value="NUCLEOLAR PROTEIN 8"/>
    <property type="match status" value="1"/>
</dbReference>
<feature type="compositionally biased region" description="Basic and acidic residues" evidence="2">
    <location>
        <begin position="365"/>
        <end position="375"/>
    </location>
</feature>
<gene>
    <name evidence="3" type="ORF">JR316_008267</name>
</gene>
<dbReference type="Gene3D" id="3.30.70.330">
    <property type="match status" value="1"/>
</dbReference>
<evidence type="ECO:0000256" key="1">
    <source>
        <dbReference type="ARBA" id="ARBA00022884"/>
    </source>
</evidence>
<organism evidence="3">
    <name type="scientific">Psilocybe cubensis</name>
    <name type="common">Psychedelic mushroom</name>
    <name type="synonym">Stropharia cubensis</name>
    <dbReference type="NCBI Taxonomy" id="181762"/>
    <lineage>
        <taxon>Eukaryota</taxon>
        <taxon>Fungi</taxon>
        <taxon>Dikarya</taxon>
        <taxon>Basidiomycota</taxon>
        <taxon>Agaricomycotina</taxon>
        <taxon>Agaricomycetes</taxon>
        <taxon>Agaricomycetidae</taxon>
        <taxon>Agaricales</taxon>
        <taxon>Agaricineae</taxon>
        <taxon>Strophariaceae</taxon>
        <taxon>Psilocybe</taxon>
    </lineage>
</organism>
<feature type="compositionally biased region" description="Acidic residues" evidence="2">
    <location>
        <begin position="354"/>
        <end position="364"/>
    </location>
</feature>
<accession>A0A8H7XUF5</accession>
<dbReference type="EMBL" id="JAFIQS010000008">
    <property type="protein sequence ID" value="KAG5166186.1"/>
    <property type="molecule type" value="Genomic_DNA"/>
</dbReference>
<feature type="region of interest" description="Disordered" evidence="2">
    <location>
        <begin position="146"/>
        <end position="196"/>
    </location>
</feature>
<reference evidence="3" key="1">
    <citation type="submission" date="2021-02" db="EMBL/GenBank/DDBJ databases">
        <title>Psilocybe cubensis genome.</title>
        <authorList>
            <person name="Mckernan K.J."/>
            <person name="Crawford S."/>
            <person name="Trippe A."/>
            <person name="Kane L.T."/>
            <person name="Mclaughlin S."/>
        </authorList>
    </citation>
    <scope>NUCLEOTIDE SEQUENCE [LARGE SCALE GENOMIC DNA]</scope>
    <source>
        <strain evidence="3">MGC-MH-2018</strain>
    </source>
</reference>
<name>A0A8H7XUF5_PSICU</name>
<comment type="caution">
    <text evidence="3">The sequence shown here is derived from an EMBL/GenBank/DDBJ whole genome shotgun (WGS) entry which is preliminary data.</text>
</comment>
<evidence type="ECO:0000313" key="3">
    <source>
        <dbReference type="EMBL" id="KAG5166186.1"/>
    </source>
</evidence>
<dbReference type="PANTHER" id="PTHR48029:SF1">
    <property type="entry name" value="NUCLEOLAR PROTEIN 8"/>
    <property type="match status" value="1"/>
</dbReference>
<protein>
    <recommendedName>
        <fullName evidence="4">RRM domain-containing protein</fullName>
    </recommendedName>
</protein>
<feature type="region of interest" description="Disordered" evidence="2">
    <location>
        <begin position="212"/>
        <end position="258"/>
    </location>
</feature>
<evidence type="ECO:0000256" key="2">
    <source>
        <dbReference type="SAM" id="MobiDB-lite"/>
    </source>
</evidence>